<sequence>MEFVMFVYKRLYGAESKQLEEVKGKLFALFNEYVTSLIERSTIRHSPPSYPNFWKGNEPRYPELAAMARDVLSVPISTVASK</sequence>
<dbReference type="Proteomes" id="UP001280121">
    <property type="component" value="Unassembled WGS sequence"/>
</dbReference>
<accession>A0AAD9X9X1</accession>
<dbReference type="EMBL" id="JANJYI010000003">
    <property type="protein sequence ID" value="KAK2655447.1"/>
    <property type="molecule type" value="Genomic_DNA"/>
</dbReference>
<dbReference type="GO" id="GO:0046983">
    <property type="term" value="F:protein dimerization activity"/>
    <property type="evidence" value="ECO:0007669"/>
    <property type="project" value="InterPro"/>
</dbReference>
<dbReference type="InterPro" id="IPR008906">
    <property type="entry name" value="HATC_C_dom"/>
</dbReference>
<gene>
    <name evidence="2" type="ORF">Ddye_008499</name>
</gene>
<evidence type="ECO:0000259" key="1">
    <source>
        <dbReference type="Pfam" id="PF05699"/>
    </source>
</evidence>
<organism evidence="2 3">
    <name type="scientific">Dipteronia dyeriana</name>
    <dbReference type="NCBI Taxonomy" id="168575"/>
    <lineage>
        <taxon>Eukaryota</taxon>
        <taxon>Viridiplantae</taxon>
        <taxon>Streptophyta</taxon>
        <taxon>Embryophyta</taxon>
        <taxon>Tracheophyta</taxon>
        <taxon>Spermatophyta</taxon>
        <taxon>Magnoliopsida</taxon>
        <taxon>eudicotyledons</taxon>
        <taxon>Gunneridae</taxon>
        <taxon>Pentapetalae</taxon>
        <taxon>rosids</taxon>
        <taxon>malvids</taxon>
        <taxon>Sapindales</taxon>
        <taxon>Sapindaceae</taxon>
        <taxon>Hippocastanoideae</taxon>
        <taxon>Acereae</taxon>
        <taxon>Dipteronia</taxon>
    </lineage>
</organism>
<reference evidence="2" key="1">
    <citation type="journal article" date="2023" name="Plant J.">
        <title>Genome sequences and population genomics provide insights into the demographic history, inbreeding, and mutation load of two 'living fossil' tree species of Dipteronia.</title>
        <authorList>
            <person name="Feng Y."/>
            <person name="Comes H.P."/>
            <person name="Chen J."/>
            <person name="Zhu S."/>
            <person name="Lu R."/>
            <person name="Zhang X."/>
            <person name="Li P."/>
            <person name="Qiu J."/>
            <person name="Olsen K.M."/>
            <person name="Qiu Y."/>
        </authorList>
    </citation>
    <scope>NUCLEOTIDE SEQUENCE</scope>
    <source>
        <strain evidence="2">KIB01</strain>
    </source>
</reference>
<dbReference type="PANTHER" id="PTHR23272:SF167">
    <property type="entry name" value="ZINC FINGER BED DOMAIN-CONTAINING PROTEIN RICESLEEPER 2-LIKE"/>
    <property type="match status" value="1"/>
</dbReference>
<dbReference type="Pfam" id="PF05699">
    <property type="entry name" value="Dimer_Tnp_hAT"/>
    <property type="match status" value="1"/>
</dbReference>
<evidence type="ECO:0000313" key="2">
    <source>
        <dbReference type="EMBL" id="KAK2655447.1"/>
    </source>
</evidence>
<dbReference type="SUPFAM" id="SSF53098">
    <property type="entry name" value="Ribonuclease H-like"/>
    <property type="match status" value="1"/>
</dbReference>
<feature type="domain" description="HAT C-terminal dimerisation" evidence="1">
    <location>
        <begin position="52"/>
        <end position="81"/>
    </location>
</feature>
<dbReference type="AlphaFoldDB" id="A0AAD9X9X1"/>
<protein>
    <recommendedName>
        <fullName evidence="1">HAT C-terminal dimerisation domain-containing protein</fullName>
    </recommendedName>
</protein>
<dbReference type="InterPro" id="IPR012337">
    <property type="entry name" value="RNaseH-like_sf"/>
</dbReference>
<keyword evidence="3" id="KW-1185">Reference proteome</keyword>
<evidence type="ECO:0000313" key="3">
    <source>
        <dbReference type="Proteomes" id="UP001280121"/>
    </source>
</evidence>
<name>A0AAD9X9X1_9ROSI</name>
<dbReference type="PANTHER" id="PTHR23272">
    <property type="entry name" value="BED FINGER-RELATED"/>
    <property type="match status" value="1"/>
</dbReference>
<comment type="caution">
    <text evidence="2">The sequence shown here is derived from an EMBL/GenBank/DDBJ whole genome shotgun (WGS) entry which is preliminary data.</text>
</comment>
<proteinExistence type="predicted"/>